<proteinExistence type="predicted"/>
<protein>
    <submittedName>
        <fullName evidence="11">Response regulator</fullName>
    </submittedName>
</protein>
<evidence type="ECO:0000256" key="8">
    <source>
        <dbReference type="PROSITE-ProRule" id="PRU00169"/>
    </source>
</evidence>
<keyword evidence="6" id="KW-0238">DNA-binding</keyword>
<evidence type="ECO:0000256" key="5">
    <source>
        <dbReference type="ARBA" id="ARBA00023015"/>
    </source>
</evidence>
<evidence type="ECO:0000256" key="2">
    <source>
        <dbReference type="ARBA" id="ARBA00022490"/>
    </source>
</evidence>
<keyword evidence="2" id="KW-0963">Cytoplasm</keyword>
<evidence type="ECO:0000256" key="6">
    <source>
        <dbReference type="ARBA" id="ARBA00023125"/>
    </source>
</evidence>
<evidence type="ECO:0000256" key="1">
    <source>
        <dbReference type="ARBA" id="ARBA00004496"/>
    </source>
</evidence>
<sequence>MIQLLIVDDEVHVVERLFSTIQWGSVGVEQVYKAYSGMEALEMLEQISIDIVITDIQMPGISGLQLIDEINRRWPKTKCILLSGYSDFNYAKEAILQGTEDYLLKPVTEEDLLSTVSRVKDKLQREWEEVVSRQRLSYTLKENLPLLRGNLLNDLLQGRKISDQSLREKMQMLELMDYHDHAFAIMMIRLESEFLEYDIGRLSLMEYAIGNMVEELFGEKFDSWHAKDAHDYLVFVMKGKGLRDAPDKEETAWLERTASVLQSAVKNYLKGKISILVSNWGQFPNDMNGLYNRSLSAFRKRIGNEHELFMRLGDEQAATELTALQRLYEPPTLNHLLEAARWEDTEEKLSVIFDEMEAKYSESQEHLLEVYFSVASAFAYIAHKNGRQLHQLIGADYDRMTEGIPFRTVNQLREWSVRALQRMKEDMDQERKDSRVSLINEIRSFIEQNLASDVSLQSIADHVYLHPVYVSKIYKLETGDNLSDYVNRLRMDKAAYLLKHSQDKIYEIATQLGYQRPHSFNHAFKKHYGMTPQEYRDQYA</sequence>
<feature type="domain" description="HTH araC/xylS-type" evidence="9">
    <location>
        <begin position="440"/>
        <end position="538"/>
    </location>
</feature>
<dbReference type="InterPro" id="IPR011006">
    <property type="entry name" value="CheY-like_superfamily"/>
</dbReference>
<dbReference type="Proteomes" id="UP000650466">
    <property type="component" value="Unassembled WGS sequence"/>
</dbReference>
<dbReference type="Gene3D" id="1.10.10.60">
    <property type="entry name" value="Homeodomain-like"/>
    <property type="match status" value="2"/>
</dbReference>
<dbReference type="GO" id="GO:0005737">
    <property type="term" value="C:cytoplasm"/>
    <property type="evidence" value="ECO:0007669"/>
    <property type="project" value="UniProtKB-SubCell"/>
</dbReference>
<dbReference type="Pfam" id="PF00072">
    <property type="entry name" value="Response_reg"/>
    <property type="match status" value="1"/>
</dbReference>
<keyword evidence="4" id="KW-0902">Two-component regulatory system</keyword>
<dbReference type="GO" id="GO:0000160">
    <property type="term" value="P:phosphorelay signal transduction system"/>
    <property type="evidence" value="ECO:0007669"/>
    <property type="project" value="UniProtKB-KW"/>
</dbReference>
<reference evidence="11" key="1">
    <citation type="submission" date="2020-09" db="EMBL/GenBank/DDBJ databases">
        <title>Draft Genome Sequence of Paenibacillus sp. WST5.</title>
        <authorList>
            <person name="Bao Z."/>
        </authorList>
    </citation>
    <scope>NUCLEOTIDE SEQUENCE</scope>
    <source>
        <strain evidence="11">WST5</strain>
    </source>
</reference>
<gene>
    <name evidence="11" type="ORF">ICC18_20370</name>
</gene>
<dbReference type="PROSITE" id="PS00041">
    <property type="entry name" value="HTH_ARAC_FAMILY_1"/>
    <property type="match status" value="1"/>
</dbReference>
<evidence type="ECO:0000256" key="3">
    <source>
        <dbReference type="ARBA" id="ARBA00022553"/>
    </source>
</evidence>
<dbReference type="GO" id="GO:0003700">
    <property type="term" value="F:DNA-binding transcription factor activity"/>
    <property type="evidence" value="ECO:0007669"/>
    <property type="project" value="InterPro"/>
</dbReference>
<feature type="modified residue" description="4-aspartylphosphate" evidence="8">
    <location>
        <position position="55"/>
    </location>
</feature>
<keyword evidence="3 8" id="KW-0597">Phosphoprotein</keyword>
<dbReference type="CDD" id="cd17536">
    <property type="entry name" value="REC_YesN-like"/>
    <property type="match status" value="1"/>
</dbReference>
<comment type="subcellular location">
    <subcellularLocation>
        <location evidence="1">Cytoplasm</location>
    </subcellularLocation>
</comment>
<dbReference type="RefSeq" id="WP_188176257.1">
    <property type="nucleotide sequence ID" value="NZ_JACVVD010000007.1"/>
</dbReference>
<evidence type="ECO:0000259" key="10">
    <source>
        <dbReference type="PROSITE" id="PS50110"/>
    </source>
</evidence>
<dbReference type="InterPro" id="IPR009057">
    <property type="entry name" value="Homeodomain-like_sf"/>
</dbReference>
<dbReference type="Gene3D" id="3.40.50.2300">
    <property type="match status" value="1"/>
</dbReference>
<dbReference type="InterPro" id="IPR020449">
    <property type="entry name" value="Tscrpt_reg_AraC-type_HTH"/>
</dbReference>
<dbReference type="AlphaFoldDB" id="A0A926KS16"/>
<dbReference type="PROSITE" id="PS50110">
    <property type="entry name" value="RESPONSE_REGULATORY"/>
    <property type="match status" value="1"/>
</dbReference>
<dbReference type="SUPFAM" id="SSF52172">
    <property type="entry name" value="CheY-like"/>
    <property type="match status" value="1"/>
</dbReference>
<evidence type="ECO:0000259" key="9">
    <source>
        <dbReference type="PROSITE" id="PS01124"/>
    </source>
</evidence>
<dbReference type="SMART" id="SM00448">
    <property type="entry name" value="REC"/>
    <property type="match status" value="1"/>
</dbReference>
<evidence type="ECO:0000313" key="11">
    <source>
        <dbReference type="EMBL" id="MBD0382477.1"/>
    </source>
</evidence>
<dbReference type="GO" id="GO:0043565">
    <property type="term" value="F:sequence-specific DNA binding"/>
    <property type="evidence" value="ECO:0007669"/>
    <property type="project" value="InterPro"/>
</dbReference>
<accession>A0A926KS16</accession>
<dbReference type="PRINTS" id="PR00032">
    <property type="entry name" value="HTHARAC"/>
</dbReference>
<evidence type="ECO:0000256" key="4">
    <source>
        <dbReference type="ARBA" id="ARBA00023012"/>
    </source>
</evidence>
<dbReference type="EMBL" id="JACVVD010000007">
    <property type="protein sequence ID" value="MBD0382477.1"/>
    <property type="molecule type" value="Genomic_DNA"/>
</dbReference>
<dbReference type="InterPro" id="IPR001789">
    <property type="entry name" value="Sig_transdc_resp-reg_receiver"/>
</dbReference>
<dbReference type="PROSITE" id="PS01124">
    <property type="entry name" value="HTH_ARAC_FAMILY_2"/>
    <property type="match status" value="1"/>
</dbReference>
<keyword evidence="7" id="KW-0804">Transcription</keyword>
<dbReference type="Pfam" id="PF12833">
    <property type="entry name" value="HTH_18"/>
    <property type="match status" value="1"/>
</dbReference>
<dbReference type="InterPro" id="IPR051552">
    <property type="entry name" value="HptR"/>
</dbReference>
<dbReference type="SUPFAM" id="SSF46689">
    <property type="entry name" value="Homeodomain-like"/>
    <property type="match status" value="1"/>
</dbReference>
<keyword evidence="5" id="KW-0805">Transcription regulation</keyword>
<evidence type="ECO:0000313" key="12">
    <source>
        <dbReference type="Proteomes" id="UP000650466"/>
    </source>
</evidence>
<organism evidence="11 12">
    <name type="scientific">Paenibacillus sedimenti</name>
    <dbReference type="NCBI Taxonomy" id="2770274"/>
    <lineage>
        <taxon>Bacteria</taxon>
        <taxon>Bacillati</taxon>
        <taxon>Bacillota</taxon>
        <taxon>Bacilli</taxon>
        <taxon>Bacillales</taxon>
        <taxon>Paenibacillaceae</taxon>
        <taxon>Paenibacillus</taxon>
    </lineage>
</organism>
<comment type="caution">
    <text evidence="11">The sequence shown here is derived from an EMBL/GenBank/DDBJ whole genome shotgun (WGS) entry which is preliminary data.</text>
</comment>
<keyword evidence="12" id="KW-1185">Reference proteome</keyword>
<evidence type="ECO:0000256" key="7">
    <source>
        <dbReference type="ARBA" id="ARBA00023163"/>
    </source>
</evidence>
<dbReference type="PANTHER" id="PTHR42713">
    <property type="entry name" value="HISTIDINE KINASE-RELATED"/>
    <property type="match status" value="1"/>
</dbReference>
<feature type="domain" description="Response regulatory" evidence="10">
    <location>
        <begin position="3"/>
        <end position="120"/>
    </location>
</feature>
<dbReference type="InterPro" id="IPR018060">
    <property type="entry name" value="HTH_AraC"/>
</dbReference>
<dbReference type="InterPro" id="IPR018062">
    <property type="entry name" value="HTH_AraC-typ_CS"/>
</dbReference>
<dbReference type="PANTHER" id="PTHR42713:SF3">
    <property type="entry name" value="TRANSCRIPTIONAL REGULATORY PROTEIN HPTR"/>
    <property type="match status" value="1"/>
</dbReference>
<name>A0A926KS16_9BACL</name>
<dbReference type="SMART" id="SM00342">
    <property type="entry name" value="HTH_ARAC"/>
    <property type="match status" value="1"/>
</dbReference>